<gene>
    <name evidence="1" type="ORF">chiPu_0022938</name>
</gene>
<feature type="non-terminal residue" evidence="1">
    <location>
        <position position="212"/>
    </location>
</feature>
<dbReference type="InterPro" id="IPR026983">
    <property type="entry name" value="DHC"/>
</dbReference>
<evidence type="ECO:0000313" key="1">
    <source>
        <dbReference type="EMBL" id="GCC39259.1"/>
    </source>
</evidence>
<protein>
    <recommendedName>
        <fullName evidence="3">Dynein heavy chain linker domain-containing protein</fullName>
    </recommendedName>
</protein>
<reference evidence="1 2" key="1">
    <citation type="journal article" date="2018" name="Nat. Ecol. Evol.">
        <title>Shark genomes provide insights into elasmobranch evolution and the origin of vertebrates.</title>
        <authorList>
            <person name="Hara Y"/>
            <person name="Yamaguchi K"/>
            <person name="Onimaru K"/>
            <person name="Kadota M"/>
            <person name="Koyanagi M"/>
            <person name="Keeley SD"/>
            <person name="Tatsumi K"/>
            <person name="Tanaka K"/>
            <person name="Motone F"/>
            <person name="Kageyama Y"/>
            <person name="Nozu R"/>
            <person name="Adachi N"/>
            <person name="Nishimura O"/>
            <person name="Nakagawa R"/>
            <person name="Tanegashima C"/>
            <person name="Kiyatake I"/>
            <person name="Matsumoto R"/>
            <person name="Murakumo K"/>
            <person name="Nishida K"/>
            <person name="Terakita A"/>
            <person name="Kuratani S"/>
            <person name="Sato K"/>
            <person name="Hyodo S Kuraku.S."/>
        </authorList>
    </citation>
    <scope>NUCLEOTIDE SEQUENCE [LARGE SCALE GENOMIC DNA]</scope>
</reference>
<dbReference type="Proteomes" id="UP000287033">
    <property type="component" value="Unassembled WGS sequence"/>
</dbReference>
<dbReference type="GO" id="GO:0045505">
    <property type="term" value="F:dynein intermediate chain binding"/>
    <property type="evidence" value="ECO:0007669"/>
    <property type="project" value="InterPro"/>
</dbReference>
<dbReference type="EMBL" id="BEZZ01013275">
    <property type="protein sequence ID" value="GCC39259.1"/>
    <property type="molecule type" value="Genomic_DNA"/>
</dbReference>
<sequence>NLQQINVSILGSNPLFQVEVHLSAPEIVLKPTAPEVYQLTLQNIKDCMETTKLFVRWMHGSCIECSPQYIEGDDEPIIFSFYSDISQYPQIIDQAVSTSQNLQKLLGSLSKYLNRWKKYRSLWKMDKSIVVEKFAARNPSCVSYDEKLQFYTRISEEVAEQPMMKDEQCIRLQLRPLAFSVQENANSWVHSLGYCLNESAKRELYTLRSELE</sequence>
<dbReference type="AlphaFoldDB" id="A0A401T9E0"/>
<comment type="caution">
    <text evidence="1">The sequence shown here is derived from an EMBL/GenBank/DDBJ whole genome shotgun (WGS) entry which is preliminary data.</text>
</comment>
<dbReference type="OrthoDB" id="64868at2759"/>
<dbReference type="PANTHER" id="PTHR22878:SF63">
    <property type="entry name" value="DYNEIN AXONEMAL HEAVY CHAIN 10"/>
    <property type="match status" value="1"/>
</dbReference>
<proteinExistence type="predicted"/>
<evidence type="ECO:0000313" key="2">
    <source>
        <dbReference type="Proteomes" id="UP000287033"/>
    </source>
</evidence>
<name>A0A401T9E0_CHIPU</name>
<organism evidence="1 2">
    <name type="scientific">Chiloscyllium punctatum</name>
    <name type="common">Brownbanded bambooshark</name>
    <name type="synonym">Hemiscyllium punctatum</name>
    <dbReference type="NCBI Taxonomy" id="137246"/>
    <lineage>
        <taxon>Eukaryota</taxon>
        <taxon>Metazoa</taxon>
        <taxon>Chordata</taxon>
        <taxon>Craniata</taxon>
        <taxon>Vertebrata</taxon>
        <taxon>Chondrichthyes</taxon>
        <taxon>Elasmobranchii</taxon>
        <taxon>Galeomorphii</taxon>
        <taxon>Galeoidea</taxon>
        <taxon>Orectolobiformes</taxon>
        <taxon>Hemiscylliidae</taxon>
        <taxon>Chiloscyllium</taxon>
    </lineage>
</organism>
<accession>A0A401T9E0</accession>
<evidence type="ECO:0008006" key="3">
    <source>
        <dbReference type="Google" id="ProtNLM"/>
    </source>
</evidence>
<feature type="non-terminal residue" evidence="1">
    <location>
        <position position="1"/>
    </location>
</feature>
<dbReference type="GO" id="GO:0030286">
    <property type="term" value="C:dynein complex"/>
    <property type="evidence" value="ECO:0007669"/>
    <property type="project" value="InterPro"/>
</dbReference>
<keyword evidence="2" id="KW-1185">Reference proteome</keyword>
<dbReference type="STRING" id="137246.A0A401T9E0"/>
<dbReference type="GO" id="GO:0007018">
    <property type="term" value="P:microtubule-based movement"/>
    <property type="evidence" value="ECO:0007669"/>
    <property type="project" value="InterPro"/>
</dbReference>
<dbReference type="PANTHER" id="PTHR22878">
    <property type="entry name" value="DYNEIN HEAVY CHAIN 6, AXONEMAL-LIKE-RELATED"/>
    <property type="match status" value="1"/>
</dbReference>
<dbReference type="GO" id="GO:0051959">
    <property type="term" value="F:dynein light intermediate chain binding"/>
    <property type="evidence" value="ECO:0007669"/>
    <property type="project" value="InterPro"/>
</dbReference>